<dbReference type="GO" id="GO:0016787">
    <property type="term" value="F:hydrolase activity"/>
    <property type="evidence" value="ECO:0007669"/>
    <property type="project" value="UniProtKB-KW"/>
</dbReference>
<reference evidence="1 2" key="1">
    <citation type="submission" date="2019-07" db="EMBL/GenBank/DDBJ databases">
        <title>Salinicoccus cyprini sp. nov., isolated from gastro-intestinal tract of mirror carp, Cyprinus carpio var. specularis, collected from Gobind Sagar Reservoir, Himachal Pradesh, India.</title>
        <authorList>
            <person name="Talwar C."/>
            <person name="Singh A.K."/>
            <person name="Lal R."/>
            <person name="Negi R.K."/>
        </authorList>
    </citation>
    <scope>NUCLEOTIDE SEQUENCE [LARGE SCALE GENOMIC DNA]</scope>
    <source>
        <strain evidence="1 2">CT19</strain>
    </source>
</reference>
<dbReference type="SUPFAM" id="SSF53474">
    <property type="entry name" value="alpha/beta-Hydrolases"/>
    <property type="match status" value="1"/>
</dbReference>
<name>A0A558ASP1_9STAP</name>
<dbReference type="Proteomes" id="UP000315103">
    <property type="component" value="Unassembled WGS sequence"/>
</dbReference>
<proteinExistence type="predicted"/>
<evidence type="ECO:0000313" key="1">
    <source>
        <dbReference type="EMBL" id="TVT27285.1"/>
    </source>
</evidence>
<dbReference type="EMBL" id="VMSJ01000004">
    <property type="protein sequence ID" value="TVT27285.1"/>
    <property type="molecule type" value="Genomic_DNA"/>
</dbReference>
<dbReference type="OrthoDB" id="9796570at2"/>
<dbReference type="InterPro" id="IPR029058">
    <property type="entry name" value="AB_hydrolase_fold"/>
</dbReference>
<keyword evidence="2" id="KW-1185">Reference proteome</keyword>
<sequence length="200" mass="21907">MEHLFIKAKNGKQNTLILFHGSGGRETDLLEVATMVDGSANILALRGDADDDGQVRFFKRQGRGHDMESLNAEGEKIAGLLEHLAHEYGLDLEKAIYIGYSNGANMAAHLLFNHRIPVTGAMLMHPSYKGEVPEKAELLGKKILLTAGARDMVATAGEAYQLKQKLELKGASVDVKLTDGGHEIVSEELMEGHVWYLKVK</sequence>
<gene>
    <name evidence="1" type="ORF">FO441_09575</name>
</gene>
<accession>A0A558ASP1</accession>
<protein>
    <submittedName>
        <fullName evidence="1">Alpha/beta hydrolase</fullName>
    </submittedName>
</protein>
<dbReference type="Gene3D" id="3.40.50.1820">
    <property type="entry name" value="alpha/beta hydrolase"/>
    <property type="match status" value="1"/>
</dbReference>
<dbReference type="AlphaFoldDB" id="A0A558ASP1"/>
<dbReference type="RefSeq" id="WP_145289262.1">
    <property type="nucleotide sequence ID" value="NZ_VMSJ01000004.1"/>
</dbReference>
<organism evidence="1 2">
    <name type="scientific">Salinicoccus cyprini</name>
    <dbReference type="NCBI Taxonomy" id="2493691"/>
    <lineage>
        <taxon>Bacteria</taxon>
        <taxon>Bacillati</taxon>
        <taxon>Bacillota</taxon>
        <taxon>Bacilli</taxon>
        <taxon>Bacillales</taxon>
        <taxon>Staphylococcaceae</taxon>
        <taxon>Salinicoccus</taxon>
    </lineage>
</organism>
<keyword evidence="1" id="KW-0378">Hydrolase</keyword>
<evidence type="ECO:0000313" key="2">
    <source>
        <dbReference type="Proteomes" id="UP000315103"/>
    </source>
</evidence>
<comment type="caution">
    <text evidence="1">The sequence shown here is derived from an EMBL/GenBank/DDBJ whole genome shotgun (WGS) entry which is preliminary data.</text>
</comment>